<dbReference type="AlphaFoldDB" id="A0A643FTI2"/>
<gene>
    <name evidence="1" type="ORF">F7R26_003715</name>
</gene>
<dbReference type="EMBL" id="CP062803">
    <property type="protein sequence ID" value="QOT77200.1"/>
    <property type="molecule type" value="Genomic_DNA"/>
</dbReference>
<proteinExistence type="predicted"/>
<reference evidence="1 2" key="1">
    <citation type="submission" date="2020-10" db="EMBL/GenBank/DDBJ databases">
        <title>Complete genome sequence of Cupriavidus basilensis CCUG 49340T.</title>
        <authorList>
            <person name="Salva-Serra F."/>
            <person name="Donoso R.A."/>
            <person name="Cho K.H."/>
            <person name="Yoo J.A."/>
            <person name="Lee K."/>
            <person name="Yoon S.-H."/>
            <person name="Perez-Pantoja D."/>
            <person name="Moore E.R.B."/>
        </authorList>
    </citation>
    <scope>NUCLEOTIDE SEQUENCE [LARGE SCALE GENOMIC DNA]</scope>
    <source>
        <strain evidence="2">CCUG 49340</strain>
    </source>
</reference>
<evidence type="ECO:0000313" key="2">
    <source>
        <dbReference type="Proteomes" id="UP000397656"/>
    </source>
</evidence>
<sequence length="166" mass="18275">MLAVNAVRSDPWPVVTEQEPAEHAILYFLRPMRAAFCKKCSAIAIILSRSAAHDKRVAGRHFCLRLVAFAAVTFGFPAGHAFAEETEAASAVEVAQCGDLLAIVRDSLVKEVEVPCAHPAPATCNERKRPLLAITDYIRERSANRGDDCDTLLEVNRRLRALPPKR</sequence>
<name>A0A643FTI2_9BURK</name>
<organism evidence="1 2">
    <name type="scientific">Cupriavidus basilensis</name>
    <dbReference type="NCBI Taxonomy" id="68895"/>
    <lineage>
        <taxon>Bacteria</taxon>
        <taxon>Pseudomonadati</taxon>
        <taxon>Pseudomonadota</taxon>
        <taxon>Betaproteobacteria</taxon>
        <taxon>Burkholderiales</taxon>
        <taxon>Burkholderiaceae</taxon>
        <taxon>Cupriavidus</taxon>
    </lineage>
</organism>
<protein>
    <submittedName>
        <fullName evidence="1">Uncharacterized protein</fullName>
    </submittedName>
</protein>
<dbReference type="GeneID" id="98399996"/>
<accession>A0A643FTI2</accession>
<dbReference type="RefSeq" id="WP_150988704.1">
    <property type="nucleotide sequence ID" value="NZ_CP062803.1"/>
</dbReference>
<dbReference type="Proteomes" id="UP000397656">
    <property type="component" value="Chromosome 1"/>
</dbReference>
<evidence type="ECO:0000313" key="1">
    <source>
        <dbReference type="EMBL" id="QOT77200.1"/>
    </source>
</evidence>